<organism evidence="2">
    <name type="scientific">marine sediment metagenome</name>
    <dbReference type="NCBI Taxonomy" id="412755"/>
    <lineage>
        <taxon>unclassified sequences</taxon>
        <taxon>metagenomes</taxon>
        <taxon>ecological metagenomes</taxon>
    </lineage>
</organism>
<accession>X1AXF1</accession>
<evidence type="ECO:0008006" key="3">
    <source>
        <dbReference type="Google" id="ProtNLM"/>
    </source>
</evidence>
<dbReference type="EMBL" id="BART01001903">
    <property type="protein sequence ID" value="GAG73872.1"/>
    <property type="molecule type" value="Genomic_DNA"/>
</dbReference>
<sequence>MKPIAKQSDKKAAFTIIELLTVMSIIILLIGLLVPGLNLIRRYAKGVKQKAQFHSIGIALELFNAEWDGYPPSEALGGAGNPYCGAMKLAEAMVGKDMCGFNPDSDFTADLGTPPLYGPGATLIGRKQYLKLEGANAETIGSLYNNAQQFFGSNDEVVLCDVYAHRTPTTGERVGMPILYYRANTSNTSHLPPPAPPGENIYNYEDNKELIALKTYEGEDHLLDPAAPAPAGVTLFYEEIKNKKISIPRPYRADSYILISAGFDGNYGTKDDVLNFQK</sequence>
<keyword evidence="1" id="KW-0472">Membrane</keyword>
<comment type="caution">
    <text evidence="2">The sequence shown here is derived from an EMBL/GenBank/DDBJ whole genome shotgun (WGS) entry which is preliminary data.</text>
</comment>
<dbReference type="AlphaFoldDB" id="X1AXF1"/>
<dbReference type="Gene3D" id="3.30.700.10">
    <property type="entry name" value="Glycoprotein, Type 4 Pilin"/>
    <property type="match status" value="1"/>
</dbReference>
<evidence type="ECO:0000256" key="1">
    <source>
        <dbReference type="SAM" id="Phobius"/>
    </source>
</evidence>
<proteinExistence type="predicted"/>
<dbReference type="InterPro" id="IPR045584">
    <property type="entry name" value="Pilin-like"/>
</dbReference>
<name>X1AXF1_9ZZZZ</name>
<keyword evidence="1" id="KW-1133">Transmembrane helix</keyword>
<evidence type="ECO:0000313" key="2">
    <source>
        <dbReference type="EMBL" id="GAG73872.1"/>
    </source>
</evidence>
<protein>
    <recommendedName>
        <fullName evidence="3">Type II secretion system protein GspG C-terminal domain-containing protein</fullName>
    </recommendedName>
</protein>
<gene>
    <name evidence="2" type="ORF">S01H4_06255</name>
</gene>
<reference evidence="2" key="1">
    <citation type="journal article" date="2014" name="Front. Microbiol.">
        <title>High frequency of phylogenetically diverse reductive dehalogenase-homologous genes in deep subseafloor sedimentary metagenomes.</title>
        <authorList>
            <person name="Kawai M."/>
            <person name="Futagami T."/>
            <person name="Toyoda A."/>
            <person name="Takaki Y."/>
            <person name="Nishi S."/>
            <person name="Hori S."/>
            <person name="Arai W."/>
            <person name="Tsubouchi T."/>
            <person name="Morono Y."/>
            <person name="Uchiyama I."/>
            <person name="Ito T."/>
            <person name="Fujiyama A."/>
            <person name="Inagaki F."/>
            <person name="Takami H."/>
        </authorList>
    </citation>
    <scope>NUCLEOTIDE SEQUENCE</scope>
    <source>
        <strain evidence="2">Expedition CK06-06</strain>
    </source>
</reference>
<dbReference type="SUPFAM" id="SSF54523">
    <property type="entry name" value="Pili subunits"/>
    <property type="match status" value="1"/>
</dbReference>
<feature type="transmembrane region" description="Helical" evidence="1">
    <location>
        <begin position="12"/>
        <end position="34"/>
    </location>
</feature>
<keyword evidence="1" id="KW-0812">Transmembrane</keyword>